<dbReference type="PROSITE" id="PS51257">
    <property type="entry name" value="PROKAR_LIPOPROTEIN"/>
    <property type="match status" value="1"/>
</dbReference>
<evidence type="ECO:0000313" key="2">
    <source>
        <dbReference type="EMBL" id="MDO1451424.1"/>
    </source>
</evidence>
<gene>
    <name evidence="2" type="ORF">Q0590_34435</name>
</gene>
<feature type="region of interest" description="Disordered" evidence="1">
    <location>
        <begin position="35"/>
        <end position="171"/>
    </location>
</feature>
<organism evidence="2 3">
    <name type="scientific">Rhodocytophaga aerolata</name>
    <dbReference type="NCBI Taxonomy" id="455078"/>
    <lineage>
        <taxon>Bacteria</taxon>
        <taxon>Pseudomonadati</taxon>
        <taxon>Bacteroidota</taxon>
        <taxon>Cytophagia</taxon>
        <taxon>Cytophagales</taxon>
        <taxon>Rhodocytophagaceae</taxon>
        <taxon>Rhodocytophaga</taxon>
    </lineage>
</organism>
<dbReference type="RefSeq" id="WP_302042222.1">
    <property type="nucleotide sequence ID" value="NZ_JAUKPO010000059.1"/>
</dbReference>
<sequence>MKRIWKNIERNLGKGIIVVSITASTVLMSCGSNGGTDGMGSGANNDAEVEEMDAGNSGIDPKDENPNGIGTKQDTKLESDTTSTIDDGGTSSVGSGSGVDDRMGTESNEGNTGTNTDMDTGDMKTGNVDSGTGKGTSTGSDNSSKSRIESTTKGTNSGPGSGTTAGSDGQQ</sequence>
<evidence type="ECO:0000256" key="1">
    <source>
        <dbReference type="SAM" id="MobiDB-lite"/>
    </source>
</evidence>
<dbReference type="Proteomes" id="UP001168528">
    <property type="component" value="Unassembled WGS sequence"/>
</dbReference>
<feature type="compositionally biased region" description="Low complexity" evidence="1">
    <location>
        <begin position="105"/>
        <end position="143"/>
    </location>
</feature>
<feature type="compositionally biased region" description="Low complexity" evidence="1">
    <location>
        <begin position="80"/>
        <end position="94"/>
    </location>
</feature>
<comment type="caution">
    <text evidence="2">The sequence shown here is derived from an EMBL/GenBank/DDBJ whole genome shotgun (WGS) entry which is preliminary data.</text>
</comment>
<proteinExistence type="predicted"/>
<protein>
    <recommendedName>
        <fullName evidence="4">Lipoprotein</fullName>
    </recommendedName>
</protein>
<dbReference type="EMBL" id="JAUKPO010000059">
    <property type="protein sequence ID" value="MDO1451424.1"/>
    <property type="molecule type" value="Genomic_DNA"/>
</dbReference>
<reference evidence="2" key="1">
    <citation type="submission" date="2023-07" db="EMBL/GenBank/DDBJ databases">
        <title>The genome sequence of Rhodocytophaga aerolata KACC 12507.</title>
        <authorList>
            <person name="Zhang X."/>
        </authorList>
    </citation>
    <scope>NUCLEOTIDE SEQUENCE</scope>
    <source>
        <strain evidence="2">KACC 12507</strain>
    </source>
</reference>
<evidence type="ECO:0008006" key="4">
    <source>
        <dbReference type="Google" id="ProtNLM"/>
    </source>
</evidence>
<evidence type="ECO:0000313" key="3">
    <source>
        <dbReference type="Proteomes" id="UP001168528"/>
    </source>
</evidence>
<keyword evidence="3" id="KW-1185">Reference proteome</keyword>
<name>A0ABT8RH44_9BACT</name>
<accession>A0ABT8RH44</accession>